<sequence>MSDDDSSLEEASDVAFETLLENGTESLERVTETLEGVDDLDSLEDSTLESLLGDVEKLTTVVSEVETMLETLEVSDLPEAVDAGDLLDAIQGEAIPDAIADEETGATDVVDLSQVLSAIDLLNAWDAADLGKVWEQKRAVDDAVEDLADDADDDGLAAKAAETVSDDDESLLGDDDDDDGELLETDLSGEEAMELLGDIDIEDDPEAYQVAIQQQAMRGIEAFREALLETHEEFEEIVEENRKKTSQEGSRTNSRNPTAVSTMQLGSRDTGGGTLYSTVPKQVKGSTASGFTRIYGRRFKIERERKRSQHD</sequence>
<dbReference type="RefSeq" id="WP_090506849.1">
    <property type="nucleotide sequence ID" value="NZ_FNWL01000002.1"/>
</dbReference>
<dbReference type="AlphaFoldDB" id="A0A1H6FWM2"/>
<dbReference type="OrthoDB" id="214278at2157"/>
<organism evidence="2 3">
    <name type="scientific">Natronorubrum sediminis</name>
    <dbReference type="NCBI Taxonomy" id="640943"/>
    <lineage>
        <taxon>Archaea</taxon>
        <taxon>Methanobacteriati</taxon>
        <taxon>Methanobacteriota</taxon>
        <taxon>Stenosarchaea group</taxon>
        <taxon>Halobacteria</taxon>
        <taxon>Halobacteriales</taxon>
        <taxon>Natrialbaceae</taxon>
        <taxon>Natronorubrum</taxon>
    </lineage>
</organism>
<proteinExistence type="predicted"/>
<dbReference type="Proteomes" id="UP000199112">
    <property type="component" value="Unassembled WGS sequence"/>
</dbReference>
<protein>
    <submittedName>
        <fullName evidence="2">Uncharacterized protein</fullName>
    </submittedName>
</protein>
<gene>
    <name evidence="2" type="ORF">SAMN04487967_1959</name>
</gene>
<feature type="region of interest" description="Disordered" evidence="1">
    <location>
        <begin position="239"/>
        <end position="284"/>
    </location>
</feature>
<feature type="compositionally biased region" description="Polar residues" evidence="1">
    <location>
        <begin position="247"/>
        <end position="267"/>
    </location>
</feature>
<evidence type="ECO:0000256" key="1">
    <source>
        <dbReference type="SAM" id="MobiDB-lite"/>
    </source>
</evidence>
<feature type="compositionally biased region" description="Polar residues" evidence="1">
    <location>
        <begin position="275"/>
        <end position="284"/>
    </location>
</feature>
<keyword evidence="3" id="KW-1185">Reference proteome</keyword>
<dbReference type="EMBL" id="FNWL01000002">
    <property type="protein sequence ID" value="SEH15186.1"/>
    <property type="molecule type" value="Genomic_DNA"/>
</dbReference>
<reference evidence="3" key="1">
    <citation type="submission" date="2016-10" db="EMBL/GenBank/DDBJ databases">
        <authorList>
            <person name="Varghese N."/>
            <person name="Submissions S."/>
        </authorList>
    </citation>
    <scope>NUCLEOTIDE SEQUENCE [LARGE SCALE GENOMIC DNA]</scope>
    <source>
        <strain evidence="3">CGMCC 1.8981</strain>
    </source>
</reference>
<evidence type="ECO:0000313" key="2">
    <source>
        <dbReference type="EMBL" id="SEH15186.1"/>
    </source>
</evidence>
<accession>A0A1H6FWM2</accession>
<name>A0A1H6FWM2_9EURY</name>
<evidence type="ECO:0000313" key="3">
    <source>
        <dbReference type="Proteomes" id="UP000199112"/>
    </source>
</evidence>
<feature type="compositionally biased region" description="Acidic residues" evidence="1">
    <location>
        <begin position="164"/>
        <end position="180"/>
    </location>
</feature>
<feature type="region of interest" description="Disordered" evidence="1">
    <location>
        <begin position="161"/>
        <end position="180"/>
    </location>
</feature>